<name>A0A1F4PPU3_UNCK3</name>
<dbReference type="PANTHER" id="PTHR30572:SF4">
    <property type="entry name" value="ABC TRANSPORTER PERMEASE YTRF"/>
    <property type="match status" value="1"/>
</dbReference>
<evidence type="ECO:0008006" key="12">
    <source>
        <dbReference type="Google" id="ProtNLM"/>
    </source>
</evidence>
<dbReference type="STRING" id="1798539.A2994_02860"/>
<evidence type="ECO:0000256" key="3">
    <source>
        <dbReference type="ARBA" id="ARBA00022692"/>
    </source>
</evidence>
<proteinExistence type="inferred from homology"/>
<comment type="similarity">
    <text evidence="6">Belongs to the ABC-4 integral membrane protein family.</text>
</comment>
<dbReference type="InterPro" id="IPR050250">
    <property type="entry name" value="Macrolide_Exporter_MacB"/>
</dbReference>
<keyword evidence="5 7" id="KW-0472">Membrane</keyword>
<reference evidence="10 11" key="1">
    <citation type="journal article" date="2016" name="Nat. Commun.">
        <title>Thousands of microbial genomes shed light on interconnected biogeochemical processes in an aquifer system.</title>
        <authorList>
            <person name="Anantharaman K."/>
            <person name="Brown C.T."/>
            <person name="Hug L.A."/>
            <person name="Sharon I."/>
            <person name="Castelle C.J."/>
            <person name="Probst A.J."/>
            <person name="Thomas B.C."/>
            <person name="Singh A."/>
            <person name="Wilkins M.J."/>
            <person name="Karaoz U."/>
            <person name="Brodie E.L."/>
            <person name="Williams K.H."/>
            <person name="Hubbard S.S."/>
            <person name="Banfield J.F."/>
        </authorList>
    </citation>
    <scope>NUCLEOTIDE SEQUENCE [LARGE SCALE GENOMIC DNA]</scope>
</reference>
<gene>
    <name evidence="10" type="ORF">A2994_02860</name>
</gene>
<feature type="domain" description="ABC3 transporter permease C-terminal" evidence="8">
    <location>
        <begin position="149"/>
        <end position="262"/>
    </location>
</feature>
<evidence type="ECO:0000256" key="2">
    <source>
        <dbReference type="ARBA" id="ARBA00022475"/>
    </source>
</evidence>
<feature type="transmembrane region" description="Helical" evidence="7">
    <location>
        <begin position="190"/>
        <end position="218"/>
    </location>
</feature>
<dbReference type="EMBL" id="METE01000001">
    <property type="protein sequence ID" value="OGB85674.1"/>
    <property type="molecule type" value="Genomic_DNA"/>
</dbReference>
<evidence type="ECO:0000256" key="6">
    <source>
        <dbReference type="ARBA" id="ARBA00038076"/>
    </source>
</evidence>
<dbReference type="AlphaFoldDB" id="A0A1F4PPU3"/>
<feature type="domain" description="MacB-like periplasmic core" evidence="9">
    <location>
        <begin position="2"/>
        <end position="108"/>
    </location>
</feature>
<dbReference type="GO" id="GO:0022857">
    <property type="term" value="F:transmembrane transporter activity"/>
    <property type="evidence" value="ECO:0007669"/>
    <property type="project" value="TreeGrafter"/>
</dbReference>
<dbReference type="InterPro" id="IPR025857">
    <property type="entry name" value="MacB_PCD"/>
</dbReference>
<dbReference type="Pfam" id="PF02687">
    <property type="entry name" value="FtsX"/>
    <property type="match status" value="1"/>
</dbReference>
<evidence type="ECO:0000256" key="4">
    <source>
        <dbReference type="ARBA" id="ARBA00022989"/>
    </source>
</evidence>
<protein>
    <recommendedName>
        <fullName evidence="12">ABC3 transporter permease protein domain-containing protein</fullName>
    </recommendedName>
</protein>
<keyword evidence="4 7" id="KW-1133">Transmembrane helix</keyword>
<evidence type="ECO:0000313" key="11">
    <source>
        <dbReference type="Proteomes" id="UP000179010"/>
    </source>
</evidence>
<comment type="subcellular location">
    <subcellularLocation>
        <location evidence="1">Cell membrane</location>
        <topology evidence="1">Multi-pass membrane protein</topology>
    </subcellularLocation>
</comment>
<evidence type="ECO:0000259" key="9">
    <source>
        <dbReference type="Pfam" id="PF12704"/>
    </source>
</evidence>
<evidence type="ECO:0000256" key="7">
    <source>
        <dbReference type="SAM" id="Phobius"/>
    </source>
</evidence>
<feature type="transmembrane region" description="Helical" evidence="7">
    <location>
        <begin position="138"/>
        <end position="169"/>
    </location>
</feature>
<dbReference type="Proteomes" id="UP000179010">
    <property type="component" value="Unassembled WGS sequence"/>
</dbReference>
<keyword evidence="2" id="KW-1003">Cell membrane</keyword>
<dbReference type="GO" id="GO:0005886">
    <property type="term" value="C:plasma membrane"/>
    <property type="evidence" value="ECO:0007669"/>
    <property type="project" value="UniProtKB-SubCell"/>
</dbReference>
<evidence type="ECO:0000313" key="10">
    <source>
        <dbReference type="EMBL" id="OGB85674.1"/>
    </source>
</evidence>
<keyword evidence="3 7" id="KW-0812">Transmembrane</keyword>
<sequence length="269" mass="29295">MDFVEGYTFTEDDVRGVGTVAVLGDTIKEKLFGSDSAIGQKVKLGNHRYRVVGVLEGGTTFGMDMGKFVYIPVTTAQKLLLGVDYVSEIMVRVTSEDRIDAARGDVQNVLRERHHIADAKNDDFTIRTIKDALTMIQLVMGALTLFLAAIAGISLLVGGIGIMNIMLVSVTERTREIGLRKAIGARRRDILIQFLLEAILLTGIGGLIGFILGISGAALTAMVGNWDFHIGWQAITLPVLMTVFFGVVFGMYPAVRASRLDPITALRYE</sequence>
<dbReference type="InterPro" id="IPR003838">
    <property type="entry name" value="ABC3_permease_C"/>
</dbReference>
<organism evidence="10 11">
    <name type="scientific">candidate division Kazan bacterium RIFCSPLOWO2_01_FULL_48_13</name>
    <dbReference type="NCBI Taxonomy" id="1798539"/>
    <lineage>
        <taxon>Bacteria</taxon>
        <taxon>Bacteria division Kazan-3B-28</taxon>
    </lineage>
</organism>
<feature type="transmembrane region" description="Helical" evidence="7">
    <location>
        <begin position="230"/>
        <end position="252"/>
    </location>
</feature>
<evidence type="ECO:0000256" key="1">
    <source>
        <dbReference type="ARBA" id="ARBA00004651"/>
    </source>
</evidence>
<evidence type="ECO:0000256" key="5">
    <source>
        <dbReference type="ARBA" id="ARBA00023136"/>
    </source>
</evidence>
<dbReference type="Pfam" id="PF12704">
    <property type="entry name" value="MacB_PCD"/>
    <property type="match status" value="1"/>
</dbReference>
<dbReference type="PANTHER" id="PTHR30572">
    <property type="entry name" value="MEMBRANE COMPONENT OF TRANSPORTER-RELATED"/>
    <property type="match status" value="1"/>
</dbReference>
<accession>A0A1F4PPU3</accession>
<evidence type="ECO:0000259" key="8">
    <source>
        <dbReference type="Pfam" id="PF02687"/>
    </source>
</evidence>
<comment type="caution">
    <text evidence="10">The sequence shown here is derived from an EMBL/GenBank/DDBJ whole genome shotgun (WGS) entry which is preliminary data.</text>
</comment>